<dbReference type="InterPro" id="IPR001339">
    <property type="entry name" value="mRNA_cap_enzyme_adenylation"/>
</dbReference>
<dbReference type="SUPFAM" id="SSF56091">
    <property type="entry name" value="DNA ligase/mRNA capping enzyme, catalytic domain"/>
    <property type="match status" value="1"/>
</dbReference>
<dbReference type="InterPro" id="IPR013846">
    <property type="entry name" value="mRNA_cap_enzyme_C"/>
</dbReference>
<protein>
    <recommendedName>
        <fullName evidence="4 17">mRNA-capping enzyme subunit alpha</fullName>
        <ecNumber evidence="3 17">2.7.7.50</ecNumber>
    </recommendedName>
    <alternativeName>
        <fullName evidence="12 17">GTP--RNA guanylyltransferase</fullName>
    </alternativeName>
    <alternativeName>
        <fullName evidence="13 17">mRNA guanylyltransferase</fullName>
    </alternativeName>
</protein>
<dbReference type="EMBL" id="JAQQWP010000006">
    <property type="protein sequence ID" value="KAK8113641.1"/>
    <property type="molecule type" value="Genomic_DNA"/>
</dbReference>
<evidence type="ECO:0000256" key="15">
    <source>
        <dbReference type="ARBA" id="ARBA00047082"/>
    </source>
</evidence>
<evidence type="ECO:0000256" key="8">
    <source>
        <dbReference type="ARBA" id="ARBA00022741"/>
    </source>
</evidence>
<dbReference type="Proteomes" id="UP001392437">
    <property type="component" value="Unassembled WGS sequence"/>
</dbReference>
<dbReference type="InterPro" id="IPR012340">
    <property type="entry name" value="NA-bd_OB-fold"/>
</dbReference>
<evidence type="ECO:0000256" key="2">
    <source>
        <dbReference type="ARBA" id="ARBA00010237"/>
    </source>
</evidence>
<dbReference type="Pfam" id="PF01331">
    <property type="entry name" value="mRNA_cap_enzyme"/>
    <property type="match status" value="1"/>
</dbReference>
<dbReference type="CDD" id="cd07895">
    <property type="entry name" value="Adenylation_mRNA_capping"/>
    <property type="match status" value="1"/>
</dbReference>
<keyword evidence="11 17" id="KW-0539">Nucleus</keyword>
<reference evidence="21 22" key="1">
    <citation type="submission" date="2023-01" db="EMBL/GenBank/DDBJ databases">
        <title>Analysis of 21 Apiospora genomes using comparative genomics revels a genus with tremendous synthesis potential of carbohydrate active enzymes and secondary metabolites.</title>
        <authorList>
            <person name="Sorensen T."/>
        </authorList>
    </citation>
    <scope>NUCLEOTIDE SEQUENCE [LARGE SCALE GENOMIC DNA]</scope>
    <source>
        <strain evidence="21 22">CBS 117206</strain>
    </source>
</reference>
<dbReference type="FunFam" id="2.40.50.140:FF:000275">
    <property type="entry name" value="mRNA-capping enzyme subunit alpha"/>
    <property type="match status" value="1"/>
</dbReference>
<comment type="subcellular location">
    <subcellularLocation>
        <location evidence="1 17">Nucleus</location>
    </subcellularLocation>
</comment>
<evidence type="ECO:0000256" key="3">
    <source>
        <dbReference type="ARBA" id="ARBA00012475"/>
    </source>
</evidence>
<dbReference type="Pfam" id="PF03919">
    <property type="entry name" value="mRNA_cap_C"/>
    <property type="match status" value="1"/>
</dbReference>
<dbReference type="AlphaFoldDB" id="A0AAW0QUT5"/>
<dbReference type="InterPro" id="IPR051029">
    <property type="entry name" value="mRNA_Capping_Enz/RNA_Phosphat"/>
</dbReference>
<keyword evidence="9 17" id="KW-0506">mRNA capping</keyword>
<evidence type="ECO:0000256" key="10">
    <source>
        <dbReference type="ARBA" id="ARBA00023134"/>
    </source>
</evidence>
<name>A0AAW0QUT5_9PEZI</name>
<evidence type="ECO:0000256" key="7">
    <source>
        <dbReference type="ARBA" id="ARBA00022695"/>
    </source>
</evidence>
<evidence type="ECO:0000256" key="12">
    <source>
        <dbReference type="ARBA" id="ARBA00029909"/>
    </source>
</evidence>
<evidence type="ECO:0000256" key="16">
    <source>
        <dbReference type="ARBA" id="ARBA00053845"/>
    </source>
</evidence>
<dbReference type="GO" id="GO:0006370">
    <property type="term" value="P:7-methylguanosine mRNA capping"/>
    <property type="evidence" value="ECO:0007669"/>
    <property type="project" value="UniProtKB-KW"/>
</dbReference>
<dbReference type="GO" id="GO:0031533">
    <property type="term" value="C:mRNA capping enzyme complex"/>
    <property type="evidence" value="ECO:0007669"/>
    <property type="project" value="InterPro"/>
</dbReference>
<dbReference type="SUPFAM" id="SSF50249">
    <property type="entry name" value="Nucleic acid-binding proteins"/>
    <property type="match status" value="1"/>
</dbReference>
<dbReference type="InterPro" id="IPR017075">
    <property type="entry name" value="mRNA_cap_enzyme_alpha"/>
</dbReference>
<feature type="domain" description="mRNA capping enzyme C-terminal" evidence="20">
    <location>
        <begin position="245"/>
        <end position="370"/>
    </location>
</feature>
<evidence type="ECO:0000256" key="14">
    <source>
        <dbReference type="ARBA" id="ARBA00044624"/>
    </source>
</evidence>
<evidence type="ECO:0000256" key="18">
    <source>
        <dbReference type="PIRSR" id="PIRSR036959-1"/>
    </source>
</evidence>
<keyword evidence="5 17" id="KW-0507">mRNA processing</keyword>
<dbReference type="PANTHER" id="PTHR10367:SF17">
    <property type="entry name" value="MRNA-CAPPING ENZYME"/>
    <property type="match status" value="1"/>
</dbReference>
<feature type="domain" description="mRNA capping enzyme adenylation" evidence="19">
    <location>
        <begin position="45"/>
        <end position="241"/>
    </location>
</feature>
<accession>A0AAW0QUT5</accession>
<feature type="active site" description="N6-GMP-lysine intermediate" evidence="18">
    <location>
        <position position="67"/>
    </location>
</feature>
<evidence type="ECO:0000313" key="21">
    <source>
        <dbReference type="EMBL" id="KAK8113641.1"/>
    </source>
</evidence>
<organism evidence="21 22">
    <name type="scientific">Apiospora kogelbergensis</name>
    <dbReference type="NCBI Taxonomy" id="1337665"/>
    <lineage>
        <taxon>Eukaryota</taxon>
        <taxon>Fungi</taxon>
        <taxon>Dikarya</taxon>
        <taxon>Ascomycota</taxon>
        <taxon>Pezizomycotina</taxon>
        <taxon>Sordariomycetes</taxon>
        <taxon>Xylariomycetidae</taxon>
        <taxon>Amphisphaeriales</taxon>
        <taxon>Apiosporaceae</taxon>
        <taxon>Apiospora</taxon>
    </lineage>
</organism>
<proteinExistence type="inferred from homology"/>
<keyword evidence="6 17" id="KW-0808">Transferase</keyword>
<dbReference type="Gene3D" id="3.30.470.30">
    <property type="entry name" value="DNA ligase/mRNA capping enzyme"/>
    <property type="match status" value="1"/>
</dbReference>
<evidence type="ECO:0000256" key="1">
    <source>
        <dbReference type="ARBA" id="ARBA00004123"/>
    </source>
</evidence>
<comment type="similarity">
    <text evidence="2 17">Belongs to the eukaryotic GTase family.</text>
</comment>
<evidence type="ECO:0000256" key="13">
    <source>
        <dbReference type="ARBA" id="ARBA00030702"/>
    </source>
</evidence>
<gene>
    <name evidence="21" type="ORF">PG999_005710</name>
</gene>
<comment type="function">
    <text evidence="16 17">Second step of mRNA capping. Transfer of the GMP moiety of GTP to the 5'-end of RNA via an enzyme-GMP covalent reaction intermediate.</text>
</comment>
<evidence type="ECO:0000256" key="9">
    <source>
        <dbReference type="ARBA" id="ARBA00023042"/>
    </source>
</evidence>
<evidence type="ECO:0000256" key="4">
    <source>
        <dbReference type="ARBA" id="ARBA00019171"/>
    </source>
</evidence>
<dbReference type="EC" id="2.7.7.50" evidence="3 17"/>
<evidence type="ECO:0000313" key="22">
    <source>
        <dbReference type="Proteomes" id="UP001392437"/>
    </source>
</evidence>
<dbReference type="GO" id="GO:0005525">
    <property type="term" value="F:GTP binding"/>
    <property type="evidence" value="ECO:0007669"/>
    <property type="project" value="UniProtKB-KW"/>
</dbReference>
<comment type="caution">
    <text evidence="21">The sequence shown here is derived from an EMBL/GenBank/DDBJ whole genome shotgun (WGS) entry which is preliminary data.</text>
</comment>
<dbReference type="GO" id="GO:0004484">
    <property type="term" value="F:mRNA guanylyltransferase activity"/>
    <property type="evidence" value="ECO:0007669"/>
    <property type="project" value="UniProtKB-EC"/>
</dbReference>
<dbReference type="PANTHER" id="PTHR10367">
    <property type="entry name" value="MRNA-CAPPING ENZYME"/>
    <property type="match status" value="1"/>
</dbReference>
<comment type="catalytic activity">
    <reaction evidence="14">
        <text>a 5'-end diphospho-ribonucleoside in mRNA + GTP + H(+) = a 5'-end (5'-triphosphoguanosine)-ribonucleoside in mRNA + diphosphate</text>
        <dbReference type="Rhea" id="RHEA:67012"/>
        <dbReference type="Rhea" id="RHEA-COMP:17165"/>
        <dbReference type="Rhea" id="RHEA-COMP:17166"/>
        <dbReference type="ChEBI" id="CHEBI:15378"/>
        <dbReference type="ChEBI" id="CHEBI:33019"/>
        <dbReference type="ChEBI" id="CHEBI:37565"/>
        <dbReference type="ChEBI" id="CHEBI:167616"/>
        <dbReference type="ChEBI" id="CHEBI:167617"/>
        <dbReference type="EC" id="2.7.7.50"/>
    </reaction>
    <physiologicalReaction direction="left-to-right" evidence="14">
        <dbReference type="Rhea" id="RHEA:67013"/>
    </physiologicalReaction>
</comment>
<dbReference type="PIRSF" id="PIRSF036959">
    <property type="entry name" value="mRNA_cap_alpha"/>
    <property type="match status" value="1"/>
</dbReference>
<keyword evidence="7 17" id="KW-0548">Nucleotidyltransferase</keyword>
<keyword evidence="22" id="KW-1185">Reference proteome</keyword>
<dbReference type="FunFam" id="3.30.470.30:FF:000011">
    <property type="entry name" value="mRNA-capping enzyme subunit alpha"/>
    <property type="match status" value="1"/>
</dbReference>
<evidence type="ECO:0000256" key="5">
    <source>
        <dbReference type="ARBA" id="ARBA00022664"/>
    </source>
</evidence>
<evidence type="ECO:0000256" key="11">
    <source>
        <dbReference type="ARBA" id="ARBA00023242"/>
    </source>
</evidence>
<comment type="subunit">
    <text evidence="15">Heterodimer. The mRNA-capping enzyme is composed of two separate chains alpha and beta, respectively a mRNA guanylyltransferase and an mRNA 5'-triphosphate monophosphatase.</text>
</comment>
<dbReference type="Gene3D" id="2.40.50.140">
    <property type="entry name" value="Nucleic acid-binding proteins"/>
    <property type="match status" value="1"/>
</dbReference>
<keyword evidence="8 17" id="KW-0547">Nucleotide-binding</keyword>
<evidence type="ECO:0000259" key="20">
    <source>
        <dbReference type="Pfam" id="PF03919"/>
    </source>
</evidence>
<evidence type="ECO:0000256" key="17">
    <source>
        <dbReference type="PIRNR" id="PIRNR036959"/>
    </source>
</evidence>
<evidence type="ECO:0000259" key="19">
    <source>
        <dbReference type="Pfam" id="PF01331"/>
    </source>
</evidence>
<sequence>MADNMGPLQSIDIPGVKLADDEARHLRQEVQRLLGRERWDFPGAQPVSFARHHLKELRAKDYYVCEKSDGIRYLLYLTVHPTTGDEAHFMIDRRNDYWYVTSGSTHFPTAKAENTFHQGTLLDGELVMDDIGNGRKEPIYLVFDCLALDGQNLMSRELPKRLGYFKEWIYDPYKALYKKYPEEKQYQSFFLGMKEMQVAYGIEMMFREVIRNLKHGNDGLIFTCLGSEYKPGTDPHILKWKAADENTVDFRWKLEWPLIQPDEEDVAEGWAEPYKLYHEIPHIEMLAYHGGNGPDSYQHFGEMYMTEEEWEELKGLDEPLDDRVVEAYMDEQKRWRFYRFRDDKPNGNHISVIKSVLESIKDGVTKEELLAAAKGIRDAWKERQQAQSQRRG</sequence>
<evidence type="ECO:0000256" key="6">
    <source>
        <dbReference type="ARBA" id="ARBA00022679"/>
    </source>
</evidence>
<dbReference type="GO" id="GO:0005524">
    <property type="term" value="F:ATP binding"/>
    <property type="evidence" value="ECO:0007669"/>
    <property type="project" value="InterPro"/>
</dbReference>
<keyword evidence="10 17" id="KW-0342">GTP-binding</keyword>